<reference evidence="2 3" key="1">
    <citation type="submission" date="2016-10" db="EMBL/GenBank/DDBJ databases">
        <authorList>
            <person name="de Groot N.N."/>
        </authorList>
    </citation>
    <scope>NUCLEOTIDE SEQUENCE [LARGE SCALE GENOMIC DNA]</scope>
    <source>
        <strain evidence="2 3">DSM 22789</strain>
    </source>
</reference>
<feature type="chain" id="PRO_5011779914" description="DUF3575 domain-containing protein" evidence="1">
    <location>
        <begin position="21"/>
        <end position="249"/>
    </location>
</feature>
<dbReference type="AlphaFoldDB" id="A0A1I6U8L9"/>
<feature type="signal peptide" evidence="1">
    <location>
        <begin position="1"/>
        <end position="20"/>
    </location>
</feature>
<accession>A0A1I6U8L9</accession>
<evidence type="ECO:0000313" key="3">
    <source>
        <dbReference type="Proteomes" id="UP000198785"/>
    </source>
</evidence>
<dbReference type="OrthoDB" id="1118958at2"/>
<dbReference type="EMBL" id="FOZZ01000008">
    <property type="protein sequence ID" value="SFS97869.1"/>
    <property type="molecule type" value="Genomic_DNA"/>
</dbReference>
<protein>
    <recommendedName>
        <fullName evidence="4">DUF3575 domain-containing protein</fullName>
    </recommendedName>
</protein>
<dbReference type="Pfam" id="PF12099">
    <property type="entry name" value="DUF3575"/>
    <property type="match status" value="1"/>
</dbReference>
<keyword evidence="3" id="KW-1185">Reference proteome</keyword>
<organism evidence="2 3">
    <name type="scientific">Sphingobacterium wenxiniae</name>
    <dbReference type="NCBI Taxonomy" id="683125"/>
    <lineage>
        <taxon>Bacteria</taxon>
        <taxon>Pseudomonadati</taxon>
        <taxon>Bacteroidota</taxon>
        <taxon>Sphingobacteriia</taxon>
        <taxon>Sphingobacteriales</taxon>
        <taxon>Sphingobacteriaceae</taxon>
        <taxon>Sphingobacterium</taxon>
    </lineage>
</organism>
<evidence type="ECO:0000313" key="2">
    <source>
        <dbReference type="EMBL" id="SFS97869.1"/>
    </source>
</evidence>
<dbReference type="InterPro" id="IPR021958">
    <property type="entry name" value="DUF3575"/>
</dbReference>
<dbReference type="RefSeq" id="WP_139227581.1">
    <property type="nucleotide sequence ID" value="NZ_FOZZ01000008.1"/>
</dbReference>
<name>A0A1I6U8L9_9SPHI</name>
<proteinExistence type="predicted"/>
<evidence type="ECO:0008006" key="4">
    <source>
        <dbReference type="Google" id="ProtNLM"/>
    </source>
</evidence>
<evidence type="ECO:0000256" key="1">
    <source>
        <dbReference type="SAM" id="SignalP"/>
    </source>
</evidence>
<dbReference type="STRING" id="683125.SAMN05660206_10858"/>
<keyword evidence="1" id="KW-0732">Signal</keyword>
<dbReference type="Proteomes" id="UP000198785">
    <property type="component" value="Unassembled WGS sequence"/>
</dbReference>
<gene>
    <name evidence="2" type="ORF">SAMN05660206_10858</name>
</gene>
<sequence>MIRYLWGVFVVCSLSVGALSAQERAFDIHLVKVNVLPLVAQSYSLSYETFISNRVSIGTSVNYKPSGGFPLRAKVENYYTDTDIRVSNTQVGQLAITPEVRFYLLSSSSLRGFYISSFLQYANYRLQAQVDYIGGEYAASPSEFDFRGKMDTYSFGVALGYQWRLSNKFYLDWQMIGPHFGVNKGNFGGSNRNNKPLNEVQQEKLINKPDEFYIPLVKVDVDANSSQIDVRTSGYWASMRLGLSVGYRF</sequence>